<evidence type="ECO:0000256" key="4">
    <source>
        <dbReference type="ARBA" id="ARBA00023136"/>
    </source>
</evidence>
<evidence type="ECO:0000256" key="5">
    <source>
        <dbReference type="SAM" id="MobiDB-lite"/>
    </source>
</evidence>
<evidence type="ECO:0000313" key="8">
    <source>
        <dbReference type="EMBL" id="MBC5738768.1"/>
    </source>
</evidence>
<feature type="transmembrane region" description="Helical" evidence="6">
    <location>
        <begin position="94"/>
        <end position="113"/>
    </location>
</feature>
<dbReference type="InterPro" id="IPR049453">
    <property type="entry name" value="Memb_transporter_dom"/>
</dbReference>
<dbReference type="RefSeq" id="WP_186920393.1">
    <property type="nucleotide sequence ID" value="NZ_JACOPQ010000021.1"/>
</dbReference>
<feature type="transmembrane region" description="Helical" evidence="6">
    <location>
        <begin position="45"/>
        <end position="61"/>
    </location>
</feature>
<dbReference type="Proteomes" id="UP000607645">
    <property type="component" value="Unassembled WGS sequence"/>
</dbReference>
<evidence type="ECO:0000313" key="9">
    <source>
        <dbReference type="Proteomes" id="UP000607645"/>
    </source>
</evidence>
<dbReference type="GO" id="GO:0016020">
    <property type="term" value="C:membrane"/>
    <property type="evidence" value="ECO:0007669"/>
    <property type="project" value="UniProtKB-SubCell"/>
</dbReference>
<evidence type="ECO:0000256" key="2">
    <source>
        <dbReference type="ARBA" id="ARBA00022692"/>
    </source>
</evidence>
<keyword evidence="4 6" id="KW-0472">Membrane</keyword>
<feature type="compositionally biased region" description="Basic and acidic residues" evidence="5">
    <location>
        <begin position="205"/>
        <end position="220"/>
    </location>
</feature>
<keyword evidence="3 6" id="KW-1133">Transmembrane helix</keyword>
<gene>
    <name evidence="8" type="ORF">H8S62_17300</name>
</gene>
<comment type="subcellular location">
    <subcellularLocation>
        <location evidence="1">Membrane</location>
        <topology evidence="1">Multi-pass membrane protein</topology>
    </subcellularLocation>
</comment>
<keyword evidence="2 6" id="KW-0812">Transmembrane</keyword>
<comment type="caution">
    <text evidence="8">The sequence shown here is derived from an EMBL/GenBank/DDBJ whole genome shotgun (WGS) entry which is preliminary data.</text>
</comment>
<feature type="transmembrane region" description="Helical" evidence="6">
    <location>
        <begin position="68"/>
        <end position="88"/>
    </location>
</feature>
<organism evidence="8 9">
    <name type="scientific">Lawsonibacter faecis</name>
    <dbReference type="NCBI Taxonomy" id="2763052"/>
    <lineage>
        <taxon>Bacteria</taxon>
        <taxon>Bacillati</taxon>
        <taxon>Bacillota</taxon>
        <taxon>Clostridia</taxon>
        <taxon>Eubacteriales</taxon>
        <taxon>Oscillospiraceae</taxon>
        <taxon>Lawsonibacter</taxon>
    </lineage>
</organism>
<evidence type="ECO:0000259" key="7">
    <source>
        <dbReference type="Pfam" id="PF13515"/>
    </source>
</evidence>
<accession>A0A8J6MHI6</accession>
<feature type="transmembrane region" description="Helical" evidence="6">
    <location>
        <begin position="12"/>
        <end position="33"/>
    </location>
</feature>
<name>A0A8J6MHI6_9FIRM</name>
<reference evidence="8" key="1">
    <citation type="submission" date="2020-08" db="EMBL/GenBank/DDBJ databases">
        <title>Genome public.</title>
        <authorList>
            <person name="Liu C."/>
            <person name="Sun Q."/>
        </authorList>
    </citation>
    <scope>NUCLEOTIDE SEQUENCE</scope>
    <source>
        <strain evidence="8">NSJ-52</strain>
    </source>
</reference>
<keyword evidence="9" id="KW-1185">Reference proteome</keyword>
<dbReference type="AlphaFoldDB" id="A0A8J6MHI6"/>
<sequence>MKLEFPKIGMRMVKTAVAVVVCFFLFLPFWVRIPAGEYDPFKDVGPFYACIAAIICMQSSVKQSVRQGVSRVIGTCIGGLVGLGILFLDDLIGQSVVTGLMMGGGVILTLWICNLIKRPAACSISCIVVCVVMLNHNGPDRYLYTLFRVLETTVGIVTAVAVNHLLPDQHSAADEEASPAELAESLAEKLSEGGTSAEEELAGDLAERLQREERAKDETK</sequence>
<evidence type="ECO:0000256" key="1">
    <source>
        <dbReference type="ARBA" id="ARBA00004141"/>
    </source>
</evidence>
<evidence type="ECO:0000256" key="3">
    <source>
        <dbReference type="ARBA" id="ARBA00022989"/>
    </source>
</evidence>
<dbReference type="EMBL" id="JACOPQ010000021">
    <property type="protein sequence ID" value="MBC5738768.1"/>
    <property type="molecule type" value="Genomic_DNA"/>
</dbReference>
<proteinExistence type="predicted"/>
<evidence type="ECO:0000256" key="6">
    <source>
        <dbReference type="SAM" id="Phobius"/>
    </source>
</evidence>
<protein>
    <submittedName>
        <fullName evidence="8">FUSC family protein</fullName>
    </submittedName>
</protein>
<feature type="region of interest" description="Disordered" evidence="5">
    <location>
        <begin position="183"/>
        <end position="220"/>
    </location>
</feature>
<feature type="domain" description="Integral membrane bound transporter" evidence="7">
    <location>
        <begin position="45"/>
        <end position="162"/>
    </location>
</feature>
<dbReference type="Pfam" id="PF13515">
    <property type="entry name" value="FUSC_2"/>
    <property type="match status" value="1"/>
</dbReference>